<dbReference type="AlphaFoldDB" id="A0A6A6PT42"/>
<keyword evidence="2" id="KW-0808">Transferase</keyword>
<gene>
    <name evidence="2" type="ORF">BDY17DRAFT_324683</name>
</gene>
<dbReference type="InterPro" id="IPR002818">
    <property type="entry name" value="DJ-1/PfpI"/>
</dbReference>
<keyword evidence="2" id="KW-0315">Glutamine amidotransferase</keyword>
<evidence type="ECO:0000259" key="1">
    <source>
        <dbReference type="Pfam" id="PF01965"/>
    </source>
</evidence>
<proteinExistence type="predicted"/>
<protein>
    <submittedName>
        <fullName evidence="2">Class I glutamine amidotransferase-like protein</fullName>
    </submittedName>
</protein>
<dbReference type="RefSeq" id="XP_033588967.1">
    <property type="nucleotide sequence ID" value="XM_033737246.1"/>
</dbReference>
<dbReference type="InterPro" id="IPR052158">
    <property type="entry name" value="INH-QAR"/>
</dbReference>
<dbReference type="GO" id="GO:0016740">
    <property type="term" value="F:transferase activity"/>
    <property type="evidence" value="ECO:0007669"/>
    <property type="project" value="UniProtKB-KW"/>
</dbReference>
<keyword evidence="3" id="KW-1185">Reference proteome</keyword>
<sequence length="217" mass="23682">MPLDLANPDRKINVGIILTGGITEILDVAPIDLIHGMTPELIAPLPLPEPMKAQALDLAFFWITEHGKPARMSSGATMQATHSFANAPTIDIALMGAHNLGYNPSETELAYVRKVFDECAAFLTICGGFENLLRAGLLVGKTATAPRFMLPQLQKDAPNTKWVEQRWARDGKVWTTGALLCGPGMMRAFAQDTWHNKPEMVNIMLDIGNAPGRETAY</sequence>
<accession>A0A6A6PT42</accession>
<name>A0A6A6PT42_9PEZI</name>
<dbReference type="PANTHER" id="PTHR43130:SF7">
    <property type="entry name" value="DJ-1_PFPI DOMAIN-CONTAINING PROTEIN"/>
    <property type="match status" value="1"/>
</dbReference>
<feature type="domain" description="DJ-1/PfpI" evidence="1">
    <location>
        <begin position="63"/>
        <end position="190"/>
    </location>
</feature>
<dbReference type="SUPFAM" id="SSF52317">
    <property type="entry name" value="Class I glutamine amidotransferase-like"/>
    <property type="match status" value="1"/>
</dbReference>
<dbReference type="InterPro" id="IPR029062">
    <property type="entry name" value="Class_I_gatase-like"/>
</dbReference>
<reference evidence="2" key="1">
    <citation type="journal article" date="2020" name="Stud. Mycol.">
        <title>101 Dothideomycetes genomes: a test case for predicting lifestyles and emergence of pathogens.</title>
        <authorList>
            <person name="Haridas S."/>
            <person name="Albert R."/>
            <person name="Binder M."/>
            <person name="Bloem J."/>
            <person name="Labutti K."/>
            <person name="Salamov A."/>
            <person name="Andreopoulos B."/>
            <person name="Baker S."/>
            <person name="Barry K."/>
            <person name="Bills G."/>
            <person name="Bluhm B."/>
            <person name="Cannon C."/>
            <person name="Castanera R."/>
            <person name="Culley D."/>
            <person name="Daum C."/>
            <person name="Ezra D."/>
            <person name="Gonzalez J."/>
            <person name="Henrissat B."/>
            <person name="Kuo A."/>
            <person name="Liang C."/>
            <person name="Lipzen A."/>
            <person name="Lutzoni F."/>
            <person name="Magnuson J."/>
            <person name="Mondo S."/>
            <person name="Nolan M."/>
            <person name="Ohm R."/>
            <person name="Pangilinan J."/>
            <person name="Park H.-J."/>
            <person name="Ramirez L."/>
            <person name="Alfaro M."/>
            <person name="Sun H."/>
            <person name="Tritt A."/>
            <person name="Yoshinaga Y."/>
            <person name="Zwiers L.-H."/>
            <person name="Turgeon B."/>
            <person name="Goodwin S."/>
            <person name="Spatafora J."/>
            <person name="Crous P."/>
            <person name="Grigoriev I."/>
        </authorList>
    </citation>
    <scope>NUCLEOTIDE SEQUENCE</scope>
    <source>
        <strain evidence="2">CBS 113389</strain>
    </source>
</reference>
<evidence type="ECO:0000313" key="2">
    <source>
        <dbReference type="EMBL" id="KAF2482397.1"/>
    </source>
</evidence>
<dbReference type="GeneID" id="54478248"/>
<dbReference type="Gene3D" id="3.40.50.880">
    <property type="match status" value="1"/>
</dbReference>
<organism evidence="2 3">
    <name type="scientific">Neohortaea acidophila</name>
    <dbReference type="NCBI Taxonomy" id="245834"/>
    <lineage>
        <taxon>Eukaryota</taxon>
        <taxon>Fungi</taxon>
        <taxon>Dikarya</taxon>
        <taxon>Ascomycota</taxon>
        <taxon>Pezizomycotina</taxon>
        <taxon>Dothideomycetes</taxon>
        <taxon>Dothideomycetidae</taxon>
        <taxon>Mycosphaerellales</taxon>
        <taxon>Teratosphaeriaceae</taxon>
        <taxon>Neohortaea</taxon>
    </lineage>
</organism>
<dbReference type="Pfam" id="PF01965">
    <property type="entry name" value="DJ-1_PfpI"/>
    <property type="match status" value="1"/>
</dbReference>
<dbReference type="OrthoDB" id="543156at2759"/>
<dbReference type="Proteomes" id="UP000799767">
    <property type="component" value="Unassembled WGS sequence"/>
</dbReference>
<dbReference type="EMBL" id="MU001636">
    <property type="protein sequence ID" value="KAF2482397.1"/>
    <property type="molecule type" value="Genomic_DNA"/>
</dbReference>
<evidence type="ECO:0000313" key="3">
    <source>
        <dbReference type="Proteomes" id="UP000799767"/>
    </source>
</evidence>
<dbReference type="PANTHER" id="PTHR43130">
    <property type="entry name" value="ARAC-FAMILY TRANSCRIPTIONAL REGULATOR"/>
    <property type="match status" value="1"/>
</dbReference>